<protein>
    <submittedName>
        <fullName evidence="1">Uncharacterized protein</fullName>
    </submittedName>
</protein>
<keyword evidence="2" id="KW-1185">Reference proteome</keyword>
<evidence type="ECO:0000313" key="2">
    <source>
        <dbReference type="Proteomes" id="UP001066276"/>
    </source>
</evidence>
<proteinExistence type="predicted"/>
<dbReference type="EMBL" id="JANPWB010000012">
    <property type="protein sequence ID" value="KAJ1117802.1"/>
    <property type="molecule type" value="Genomic_DNA"/>
</dbReference>
<evidence type="ECO:0000313" key="1">
    <source>
        <dbReference type="EMBL" id="KAJ1117802.1"/>
    </source>
</evidence>
<dbReference type="AlphaFoldDB" id="A0AAV7NRU1"/>
<dbReference type="Proteomes" id="UP001066276">
    <property type="component" value="Chromosome 8"/>
</dbReference>
<organism evidence="1 2">
    <name type="scientific">Pleurodeles waltl</name>
    <name type="common">Iberian ribbed newt</name>
    <dbReference type="NCBI Taxonomy" id="8319"/>
    <lineage>
        <taxon>Eukaryota</taxon>
        <taxon>Metazoa</taxon>
        <taxon>Chordata</taxon>
        <taxon>Craniata</taxon>
        <taxon>Vertebrata</taxon>
        <taxon>Euteleostomi</taxon>
        <taxon>Amphibia</taxon>
        <taxon>Batrachia</taxon>
        <taxon>Caudata</taxon>
        <taxon>Salamandroidea</taxon>
        <taxon>Salamandridae</taxon>
        <taxon>Pleurodelinae</taxon>
        <taxon>Pleurodeles</taxon>
    </lineage>
</organism>
<gene>
    <name evidence="1" type="ORF">NDU88_005998</name>
</gene>
<sequence>MPKKVSTLDGTVQSLAPVDQFSKHHLTALEAKTQRLAAQLYDLLRRAGRNITRIVGLPELVEGDSLIAYLEDWLQEMVPLEIYPNSVL</sequence>
<reference evidence="1" key="1">
    <citation type="journal article" date="2022" name="bioRxiv">
        <title>Sequencing and chromosome-scale assembly of the giantPleurodeles waltlgenome.</title>
        <authorList>
            <person name="Brown T."/>
            <person name="Elewa A."/>
            <person name="Iarovenko S."/>
            <person name="Subramanian E."/>
            <person name="Araus A.J."/>
            <person name="Petzold A."/>
            <person name="Susuki M."/>
            <person name="Suzuki K.-i.T."/>
            <person name="Hayashi T."/>
            <person name="Toyoda A."/>
            <person name="Oliveira C."/>
            <person name="Osipova E."/>
            <person name="Leigh N.D."/>
            <person name="Simon A."/>
            <person name="Yun M.H."/>
        </authorList>
    </citation>
    <scope>NUCLEOTIDE SEQUENCE</scope>
    <source>
        <strain evidence="1">20211129_DDA</strain>
        <tissue evidence="1">Liver</tissue>
    </source>
</reference>
<name>A0AAV7NRU1_PLEWA</name>
<accession>A0AAV7NRU1</accession>
<comment type="caution">
    <text evidence="1">The sequence shown here is derived from an EMBL/GenBank/DDBJ whole genome shotgun (WGS) entry which is preliminary data.</text>
</comment>